<organism evidence="10 11">
    <name type="scientific">Pseudarthrobacter polychromogenes</name>
    <dbReference type="NCBI Taxonomy" id="1676"/>
    <lineage>
        <taxon>Bacteria</taxon>
        <taxon>Bacillati</taxon>
        <taxon>Actinomycetota</taxon>
        <taxon>Actinomycetes</taxon>
        <taxon>Micrococcales</taxon>
        <taxon>Micrococcaceae</taxon>
        <taxon>Pseudarthrobacter</taxon>
    </lineage>
</organism>
<dbReference type="SUPFAM" id="SSF161098">
    <property type="entry name" value="MetI-like"/>
    <property type="match status" value="2"/>
</dbReference>
<dbReference type="Proteomes" id="UP000596938">
    <property type="component" value="Unassembled WGS sequence"/>
</dbReference>
<evidence type="ECO:0000256" key="8">
    <source>
        <dbReference type="SAM" id="MobiDB-lite"/>
    </source>
</evidence>
<evidence type="ECO:0000313" key="11">
    <source>
        <dbReference type="Proteomes" id="UP000596938"/>
    </source>
</evidence>
<keyword evidence="6 7" id="KW-0472">Membrane</keyword>
<keyword evidence="11" id="KW-1185">Reference proteome</keyword>
<feature type="transmembrane region" description="Helical" evidence="7">
    <location>
        <begin position="504"/>
        <end position="525"/>
    </location>
</feature>
<protein>
    <submittedName>
        <fullName evidence="10">ABC transporter permease</fullName>
    </submittedName>
</protein>
<feature type="transmembrane region" description="Helical" evidence="7">
    <location>
        <begin position="181"/>
        <end position="200"/>
    </location>
</feature>
<comment type="similarity">
    <text evidence="7">Belongs to the binding-protein-dependent transport system permease family.</text>
</comment>
<evidence type="ECO:0000256" key="7">
    <source>
        <dbReference type="RuleBase" id="RU363032"/>
    </source>
</evidence>
<evidence type="ECO:0000256" key="6">
    <source>
        <dbReference type="ARBA" id="ARBA00023136"/>
    </source>
</evidence>
<gene>
    <name evidence="10" type="ORF">GCM10011577_30460</name>
</gene>
<dbReference type="PROSITE" id="PS50928">
    <property type="entry name" value="ABC_TM1"/>
    <property type="match status" value="1"/>
</dbReference>
<dbReference type="RefSeq" id="WP_188812284.1">
    <property type="nucleotide sequence ID" value="NZ_BMKU01000010.1"/>
</dbReference>
<dbReference type="InterPro" id="IPR035906">
    <property type="entry name" value="MetI-like_sf"/>
</dbReference>
<dbReference type="PANTHER" id="PTHR43163">
    <property type="entry name" value="DIPEPTIDE TRANSPORT SYSTEM PERMEASE PROTEIN DPPB-RELATED"/>
    <property type="match status" value="1"/>
</dbReference>
<keyword evidence="3" id="KW-1003">Cell membrane</keyword>
<evidence type="ECO:0000256" key="1">
    <source>
        <dbReference type="ARBA" id="ARBA00004651"/>
    </source>
</evidence>
<dbReference type="PANTHER" id="PTHR43163:SF3">
    <property type="entry name" value="PEPTIDE ABC TRANSPORTER PERMEASE PROTEIN"/>
    <property type="match status" value="1"/>
</dbReference>
<evidence type="ECO:0000313" key="10">
    <source>
        <dbReference type="EMBL" id="GGH04306.1"/>
    </source>
</evidence>
<feature type="domain" description="ABC transmembrane type-1" evidence="9">
    <location>
        <begin position="382"/>
        <end position="568"/>
    </location>
</feature>
<feature type="transmembrane region" description="Helical" evidence="7">
    <location>
        <begin position="393"/>
        <end position="415"/>
    </location>
</feature>
<feature type="transmembrane region" description="Helical" evidence="7">
    <location>
        <begin position="330"/>
        <end position="349"/>
    </location>
</feature>
<feature type="transmembrane region" description="Helical" evidence="7">
    <location>
        <begin position="242"/>
        <end position="263"/>
    </location>
</feature>
<reference evidence="11" key="1">
    <citation type="journal article" date="2019" name="Int. J. Syst. Evol. Microbiol.">
        <title>The Global Catalogue of Microorganisms (GCM) 10K type strain sequencing project: providing services to taxonomists for standard genome sequencing and annotation.</title>
        <authorList>
            <consortium name="The Broad Institute Genomics Platform"/>
            <consortium name="The Broad Institute Genome Sequencing Center for Infectious Disease"/>
            <person name="Wu L."/>
            <person name="Ma J."/>
        </authorList>
    </citation>
    <scope>NUCLEOTIDE SEQUENCE [LARGE SCALE GENOMIC DNA]</scope>
    <source>
        <strain evidence="11">CGMCC 1.1927</strain>
    </source>
</reference>
<evidence type="ECO:0000256" key="2">
    <source>
        <dbReference type="ARBA" id="ARBA00022448"/>
    </source>
</evidence>
<name>A0ABQ1XVF7_9MICC</name>
<proteinExistence type="inferred from homology"/>
<feature type="region of interest" description="Disordered" evidence="8">
    <location>
        <begin position="586"/>
        <end position="605"/>
    </location>
</feature>
<sequence>MPGGTAFVKVTVSRVLALVALVVLIGMMPWLSGRGAEYTILRARYSDREPTPEALAAVRAELGLEQGPLPLFLSWIRGVFAGDLGTSWISNTPVAPGIVSALSVSVTLMAFALAAAAIIALLLCTPAVMDGLRQRRRPASGALSAALTSLPEFLLAAMLLVAGAIWLRWFPPFGWKGPEYAVLPALSLGIPAGGLIGLLASDAIRAGFAEQWVATWRMSGAGPVRLTAAVLRRALPAVLPQIGLVLIGLTGGAVAVEKVYAIPGLGRALLGAASAQDIPTLQAGMLALMGLALLVGTLTTAARYLLIGPAVRFGTLPLAEPPRPGNRRQLALPAAAGVTLLLIVGAGLLREPFTSDHARLAAPGWSLPFGADASGRDLLARVGHGAVGTLGTALVVVLACLVVGIAVGLFPLAATGPLEVANAAPPILAGLVVAALSGPSAHGAAVAVAAVSWAPLAAHTAALAQEARAQPYVQILPVLGVGRARIMFRYVLPAVAWPLLRHAMLRLPGVALALAALGFLGLGPQQPTPEWGLILAEGIGYVERAPWAVLAPASALVLASVVAVGLAGAGHGARVTAVNSAGAVPLPGTDPVPAQERVQAPAGAR</sequence>
<feature type="transmembrane region" description="Helical" evidence="7">
    <location>
        <begin position="12"/>
        <end position="31"/>
    </location>
</feature>
<evidence type="ECO:0000256" key="3">
    <source>
        <dbReference type="ARBA" id="ARBA00022475"/>
    </source>
</evidence>
<comment type="caution">
    <text evidence="10">The sequence shown here is derived from an EMBL/GenBank/DDBJ whole genome shotgun (WGS) entry which is preliminary data.</text>
</comment>
<feature type="transmembrane region" description="Helical" evidence="7">
    <location>
        <begin position="283"/>
        <end position="306"/>
    </location>
</feature>
<feature type="transmembrane region" description="Helical" evidence="7">
    <location>
        <begin position="545"/>
        <end position="567"/>
    </location>
</feature>
<feature type="transmembrane region" description="Helical" evidence="7">
    <location>
        <begin position="145"/>
        <end position="169"/>
    </location>
</feature>
<keyword evidence="5 7" id="KW-1133">Transmembrane helix</keyword>
<keyword evidence="2 7" id="KW-0813">Transport</keyword>
<comment type="subcellular location">
    <subcellularLocation>
        <location evidence="1 7">Cell membrane</location>
        <topology evidence="1 7">Multi-pass membrane protein</topology>
    </subcellularLocation>
</comment>
<evidence type="ECO:0000256" key="5">
    <source>
        <dbReference type="ARBA" id="ARBA00022989"/>
    </source>
</evidence>
<dbReference type="EMBL" id="BMKU01000010">
    <property type="protein sequence ID" value="GGH04306.1"/>
    <property type="molecule type" value="Genomic_DNA"/>
</dbReference>
<keyword evidence="4 7" id="KW-0812">Transmembrane</keyword>
<dbReference type="Gene3D" id="1.10.3720.10">
    <property type="entry name" value="MetI-like"/>
    <property type="match status" value="1"/>
</dbReference>
<accession>A0ABQ1XVF7</accession>
<feature type="transmembrane region" description="Helical" evidence="7">
    <location>
        <begin position="98"/>
        <end position="124"/>
    </location>
</feature>
<dbReference type="Pfam" id="PF00528">
    <property type="entry name" value="BPD_transp_1"/>
    <property type="match status" value="2"/>
</dbReference>
<dbReference type="InterPro" id="IPR000515">
    <property type="entry name" value="MetI-like"/>
</dbReference>
<evidence type="ECO:0000256" key="4">
    <source>
        <dbReference type="ARBA" id="ARBA00022692"/>
    </source>
</evidence>
<evidence type="ECO:0000259" key="9">
    <source>
        <dbReference type="PROSITE" id="PS50928"/>
    </source>
</evidence>